<evidence type="ECO:0000256" key="1">
    <source>
        <dbReference type="SAM" id="MobiDB-lite"/>
    </source>
</evidence>
<accession>A0ABR3VS74</accession>
<name>A0ABR3VS74_9PEZI</name>
<feature type="compositionally biased region" description="Basic and acidic residues" evidence="1">
    <location>
        <begin position="121"/>
        <end position="136"/>
    </location>
</feature>
<keyword evidence="3" id="KW-1185">Reference proteome</keyword>
<dbReference type="Proteomes" id="UP001586593">
    <property type="component" value="Unassembled WGS sequence"/>
</dbReference>
<evidence type="ECO:0000313" key="2">
    <source>
        <dbReference type="EMBL" id="KAL1844506.1"/>
    </source>
</evidence>
<reference evidence="2 3" key="1">
    <citation type="journal article" date="2024" name="Commun. Biol.">
        <title>Comparative genomic analysis of thermophilic fungi reveals convergent evolutionary adaptations and gene losses.</title>
        <authorList>
            <person name="Steindorff A.S."/>
            <person name="Aguilar-Pontes M.V."/>
            <person name="Robinson A.J."/>
            <person name="Andreopoulos B."/>
            <person name="LaButti K."/>
            <person name="Kuo A."/>
            <person name="Mondo S."/>
            <person name="Riley R."/>
            <person name="Otillar R."/>
            <person name="Haridas S."/>
            <person name="Lipzen A."/>
            <person name="Grimwood J."/>
            <person name="Schmutz J."/>
            <person name="Clum A."/>
            <person name="Reid I.D."/>
            <person name="Moisan M.C."/>
            <person name="Butler G."/>
            <person name="Nguyen T.T.M."/>
            <person name="Dewar K."/>
            <person name="Conant G."/>
            <person name="Drula E."/>
            <person name="Henrissat B."/>
            <person name="Hansel C."/>
            <person name="Singer S."/>
            <person name="Hutchinson M.I."/>
            <person name="de Vries R.P."/>
            <person name="Natvig D.O."/>
            <person name="Powell A.J."/>
            <person name="Tsang A."/>
            <person name="Grigoriev I.V."/>
        </authorList>
    </citation>
    <scope>NUCLEOTIDE SEQUENCE [LARGE SCALE GENOMIC DNA]</scope>
    <source>
        <strain evidence="2 3">ATCC 24622</strain>
    </source>
</reference>
<organism evidence="2 3">
    <name type="scientific">Phialemonium thermophilum</name>
    <dbReference type="NCBI Taxonomy" id="223376"/>
    <lineage>
        <taxon>Eukaryota</taxon>
        <taxon>Fungi</taxon>
        <taxon>Dikarya</taxon>
        <taxon>Ascomycota</taxon>
        <taxon>Pezizomycotina</taxon>
        <taxon>Sordariomycetes</taxon>
        <taxon>Sordariomycetidae</taxon>
        <taxon>Cephalothecales</taxon>
        <taxon>Cephalothecaceae</taxon>
        <taxon>Phialemonium</taxon>
    </lineage>
</organism>
<feature type="region of interest" description="Disordered" evidence="1">
    <location>
        <begin position="44"/>
        <end position="64"/>
    </location>
</feature>
<protein>
    <submittedName>
        <fullName evidence="2">Uncharacterized protein</fullName>
    </submittedName>
</protein>
<sequence length="148" mass="16139">MPLSLQSITEPASHAQIYICIHDPSERLDHTQTHTAHIHTIHNIHSTSSRGGPTQPSLGPKLCLSASPLRTGPYPCPHGVFANRWGGSTERSSSPTENGPRITTDIMIIPPRSTEGFQSRKTTESESRETGRDKHVARWGPRFGGAVS</sequence>
<feature type="region of interest" description="Disordered" evidence="1">
    <location>
        <begin position="84"/>
        <end position="148"/>
    </location>
</feature>
<gene>
    <name evidence="2" type="ORF">VTK73DRAFT_2394</name>
</gene>
<evidence type="ECO:0000313" key="3">
    <source>
        <dbReference type="Proteomes" id="UP001586593"/>
    </source>
</evidence>
<comment type="caution">
    <text evidence="2">The sequence shown here is derived from an EMBL/GenBank/DDBJ whole genome shotgun (WGS) entry which is preliminary data.</text>
</comment>
<dbReference type="EMBL" id="JAZHXJ010001663">
    <property type="protein sequence ID" value="KAL1844506.1"/>
    <property type="molecule type" value="Genomic_DNA"/>
</dbReference>
<proteinExistence type="predicted"/>